<feature type="non-terminal residue" evidence="7">
    <location>
        <position position="145"/>
    </location>
</feature>
<evidence type="ECO:0000256" key="2">
    <source>
        <dbReference type="ARBA" id="ARBA00022741"/>
    </source>
</evidence>
<dbReference type="SUPFAM" id="SSF52540">
    <property type="entry name" value="P-loop containing nucleoside triphosphate hydrolases"/>
    <property type="match status" value="1"/>
</dbReference>
<dbReference type="PRINTS" id="PR00094">
    <property type="entry name" value="ADENYLTKNASE"/>
</dbReference>
<evidence type="ECO:0000259" key="6">
    <source>
        <dbReference type="Pfam" id="PF05191"/>
    </source>
</evidence>
<comment type="similarity">
    <text evidence="4">Belongs to the adenylate kinase family.</text>
</comment>
<evidence type="ECO:0000313" key="8">
    <source>
        <dbReference type="Proteomes" id="UP000601435"/>
    </source>
</evidence>
<organism evidence="7 8">
    <name type="scientific">Symbiodinium necroappetens</name>
    <dbReference type="NCBI Taxonomy" id="1628268"/>
    <lineage>
        <taxon>Eukaryota</taxon>
        <taxon>Sar</taxon>
        <taxon>Alveolata</taxon>
        <taxon>Dinophyceae</taxon>
        <taxon>Suessiales</taxon>
        <taxon>Symbiodiniaceae</taxon>
        <taxon>Symbiodinium</taxon>
    </lineage>
</organism>
<evidence type="ECO:0000256" key="4">
    <source>
        <dbReference type="RuleBase" id="RU003330"/>
    </source>
</evidence>
<keyword evidence="1 4" id="KW-0808">Transferase</keyword>
<gene>
    <name evidence="7" type="primary">Ak3</name>
    <name evidence="7" type="ORF">SNEC2469_LOCUS31561</name>
</gene>
<evidence type="ECO:0000256" key="1">
    <source>
        <dbReference type="ARBA" id="ARBA00022679"/>
    </source>
</evidence>
<accession>A0A813BW18</accession>
<evidence type="ECO:0000313" key="7">
    <source>
        <dbReference type="EMBL" id="CAE7918494.1"/>
    </source>
</evidence>
<reference evidence="7" key="1">
    <citation type="submission" date="2021-02" db="EMBL/GenBank/DDBJ databases">
        <authorList>
            <person name="Dougan E. K."/>
            <person name="Rhodes N."/>
            <person name="Thang M."/>
            <person name="Chan C."/>
        </authorList>
    </citation>
    <scope>NUCLEOTIDE SEQUENCE</scope>
</reference>
<dbReference type="HAMAP" id="MF_00235">
    <property type="entry name" value="Adenylate_kinase_Adk"/>
    <property type="match status" value="1"/>
</dbReference>
<feature type="compositionally biased region" description="Basic and acidic residues" evidence="5">
    <location>
        <begin position="70"/>
        <end position="82"/>
    </location>
</feature>
<dbReference type="InterPro" id="IPR000850">
    <property type="entry name" value="Adenylat/UMP-CMP_kin"/>
</dbReference>
<evidence type="ECO:0000256" key="3">
    <source>
        <dbReference type="ARBA" id="ARBA00022777"/>
    </source>
</evidence>
<dbReference type="EMBL" id="CAJNJA010076807">
    <property type="protein sequence ID" value="CAE7918494.1"/>
    <property type="molecule type" value="Genomic_DNA"/>
</dbReference>
<dbReference type="InterPro" id="IPR007862">
    <property type="entry name" value="Adenylate_kinase_lid-dom"/>
</dbReference>
<feature type="region of interest" description="Disordered" evidence="5">
    <location>
        <begin position="62"/>
        <end position="82"/>
    </location>
</feature>
<dbReference type="Gene3D" id="3.40.50.300">
    <property type="entry name" value="P-loop containing nucleotide triphosphate hydrolases"/>
    <property type="match status" value="1"/>
</dbReference>
<dbReference type="Pfam" id="PF00406">
    <property type="entry name" value="ADK"/>
    <property type="match status" value="1"/>
</dbReference>
<protein>
    <submittedName>
        <fullName evidence="7">Ak3 protein</fullName>
    </submittedName>
</protein>
<keyword evidence="3 4" id="KW-0418">Kinase</keyword>
<dbReference type="GO" id="GO:0005524">
    <property type="term" value="F:ATP binding"/>
    <property type="evidence" value="ECO:0007669"/>
    <property type="project" value="InterPro"/>
</dbReference>
<dbReference type="Pfam" id="PF05191">
    <property type="entry name" value="ADK_lid"/>
    <property type="match status" value="1"/>
</dbReference>
<keyword evidence="8" id="KW-1185">Reference proteome</keyword>
<dbReference type="CDD" id="cd01428">
    <property type="entry name" value="ADK"/>
    <property type="match status" value="1"/>
</dbReference>
<keyword evidence="2" id="KW-0547">Nucleotide-binding</keyword>
<dbReference type="PROSITE" id="PS00113">
    <property type="entry name" value="ADENYLATE_KINASE"/>
    <property type="match status" value="1"/>
</dbReference>
<comment type="caution">
    <text evidence="7">The sequence shown here is derived from an EMBL/GenBank/DDBJ whole genome shotgun (WGS) entry which is preliminary data.</text>
</comment>
<dbReference type="GO" id="GO:0004017">
    <property type="term" value="F:AMP kinase activity"/>
    <property type="evidence" value="ECO:0007669"/>
    <property type="project" value="InterPro"/>
</dbReference>
<evidence type="ECO:0000256" key="5">
    <source>
        <dbReference type="SAM" id="MobiDB-lite"/>
    </source>
</evidence>
<name>A0A813BW18_9DINO</name>
<sequence>VDEIQTARVLLDGFPRTRVQAEALEKRKKVDLVLNLAVPTEEIVKRITSRWIHPSSGRTYAYDYNPPKVPGKDDVTGEPLVQRDDDKPEAVRARLQDYDRETRPLLEYYGERVSEFDGSDEPELLAQDKRSDAIYLCLGTNWTLR</sequence>
<proteinExistence type="inferred from homology"/>
<dbReference type="InterPro" id="IPR033690">
    <property type="entry name" value="Adenylat_kinase_CS"/>
</dbReference>
<feature type="domain" description="Adenylate kinase active site lid" evidence="6">
    <location>
        <begin position="50"/>
        <end position="85"/>
    </location>
</feature>
<dbReference type="OrthoDB" id="439792at2759"/>
<dbReference type="InterPro" id="IPR027417">
    <property type="entry name" value="P-loop_NTPase"/>
</dbReference>
<dbReference type="AlphaFoldDB" id="A0A813BW18"/>
<dbReference type="PANTHER" id="PTHR23359">
    <property type="entry name" value="NUCLEOTIDE KINASE"/>
    <property type="match status" value="1"/>
</dbReference>
<dbReference type="Proteomes" id="UP000601435">
    <property type="component" value="Unassembled WGS sequence"/>
</dbReference>